<accession>A0ABP5CQB5</accession>
<reference evidence="4" key="1">
    <citation type="journal article" date="2019" name="Int. J. Syst. Evol. Microbiol.">
        <title>The Global Catalogue of Microorganisms (GCM) 10K type strain sequencing project: providing services to taxonomists for standard genome sequencing and annotation.</title>
        <authorList>
            <consortium name="The Broad Institute Genomics Platform"/>
            <consortium name="The Broad Institute Genome Sequencing Center for Infectious Disease"/>
            <person name="Wu L."/>
            <person name="Ma J."/>
        </authorList>
    </citation>
    <scope>NUCLEOTIDE SEQUENCE [LARGE SCALE GENOMIC DNA]</scope>
    <source>
        <strain evidence="4">JCM 16013</strain>
    </source>
</reference>
<feature type="signal peptide" evidence="2">
    <location>
        <begin position="1"/>
        <end position="26"/>
    </location>
</feature>
<feature type="compositionally biased region" description="Pro residues" evidence="1">
    <location>
        <begin position="90"/>
        <end position="99"/>
    </location>
</feature>
<dbReference type="EMBL" id="BAAAQM010000010">
    <property type="protein sequence ID" value="GAA1965249.1"/>
    <property type="molecule type" value="Genomic_DNA"/>
</dbReference>
<protein>
    <recommendedName>
        <fullName evidence="5">Lipoprotein</fullName>
    </recommendedName>
</protein>
<evidence type="ECO:0000256" key="1">
    <source>
        <dbReference type="SAM" id="MobiDB-lite"/>
    </source>
</evidence>
<evidence type="ECO:0000313" key="4">
    <source>
        <dbReference type="Proteomes" id="UP001499854"/>
    </source>
</evidence>
<dbReference type="PROSITE" id="PS51257">
    <property type="entry name" value="PROKAR_LIPOPROTEIN"/>
    <property type="match status" value="1"/>
</dbReference>
<comment type="caution">
    <text evidence="3">The sequence shown here is derived from an EMBL/GenBank/DDBJ whole genome shotgun (WGS) entry which is preliminary data.</text>
</comment>
<evidence type="ECO:0000256" key="2">
    <source>
        <dbReference type="SAM" id="SignalP"/>
    </source>
</evidence>
<sequence>MRPRALAAIVFIILALPLFTTGCAGSARTGAPSGRQAHPRTPSGPDIFSVAGGGIGNKVPAGTRVNSNNISVVAYGTGARSPQRVMPSTSPTPAPPSPPTSITVFADSTARDGGWRLRLSAALGRQLTPGTYANAAAEPATAVPTVDIYGGGQSCTVRTGSFTIIEDDVDATGNLLDLNLTFDIKCQVNPVEDPSLVGYVRYHASEATPIPAIPTPPTTSTPPSATEPIKLAVRAPDGWPPAPHKPVDLEVKDIMLTGTLSAVHITAADLQIAITSIPGNTLRTGLYTDTTRHSSASGVGGGAGLDISVDGTDCTVQDGRMTIYELHADAAGNVDRFSANFSQMECDKWISKPGMHLVGFVRYHASSPTPLPWQ</sequence>
<name>A0ABP5CQB5_9ACTN</name>
<evidence type="ECO:0008006" key="5">
    <source>
        <dbReference type="Google" id="ProtNLM"/>
    </source>
</evidence>
<evidence type="ECO:0000313" key="3">
    <source>
        <dbReference type="EMBL" id="GAA1965249.1"/>
    </source>
</evidence>
<gene>
    <name evidence="3" type="ORF">GCM10009838_23470</name>
</gene>
<proteinExistence type="predicted"/>
<organism evidence="3 4">
    <name type="scientific">Catenulispora subtropica</name>
    <dbReference type="NCBI Taxonomy" id="450798"/>
    <lineage>
        <taxon>Bacteria</taxon>
        <taxon>Bacillati</taxon>
        <taxon>Actinomycetota</taxon>
        <taxon>Actinomycetes</taxon>
        <taxon>Catenulisporales</taxon>
        <taxon>Catenulisporaceae</taxon>
        <taxon>Catenulispora</taxon>
    </lineage>
</organism>
<feature type="region of interest" description="Disordered" evidence="1">
    <location>
        <begin position="80"/>
        <end position="99"/>
    </location>
</feature>
<dbReference type="Proteomes" id="UP001499854">
    <property type="component" value="Unassembled WGS sequence"/>
</dbReference>
<feature type="chain" id="PRO_5046806245" description="Lipoprotein" evidence="2">
    <location>
        <begin position="27"/>
        <end position="374"/>
    </location>
</feature>
<keyword evidence="2" id="KW-0732">Signal</keyword>
<keyword evidence="4" id="KW-1185">Reference proteome</keyword>